<evidence type="ECO:0000313" key="9">
    <source>
        <dbReference type="Proteomes" id="UP001209654"/>
    </source>
</evidence>
<evidence type="ECO:0000256" key="4">
    <source>
        <dbReference type="ARBA" id="ARBA00022801"/>
    </source>
</evidence>
<dbReference type="EMBL" id="BRVS01000001">
    <property type="protein sequence ID" value="GLB65998.1"/>
    <property type="molecule type" value="Genomic_DNA"/>
</dbReference>
<evidence type="ECO:0000259" key="7">
    <source>
        <dbReference type="PROSITE" id="PS51462"/>
    </source>
</evidence>
<gene>
    <name evidence="8" type="ORF">AHIS1636_04370</name>
</gene>
<reference evidence="8 9" key="1">
    <citation type="journal article" date="2023" name="Int. J. Syst. Evol. Microbiol.">
        <title>Arthrobacter mangrovi sp. nov., an actinobacterium isolated from the rhizosphere of a mangrove.</title>
        <authorList>
            <person name="Hamada M."/>
            <person name="Saitou S."/>
            <person name="Enomoto N."/>
            <person name="Nanri K."/>
            <person name="Hidaka K."/>
            <person name="Miura T."/>
            <person name="Tamura T."/>
        </authorList>
    </citation>
    <scope>NUCLEOTIDE SEQUENCE [LARGE SCALE GENOMIC DNA]</scope>
    <source>
        <strain evidence="8 9">NBRC 112813</strain>
    </source>
</reference>
<evidence type="ECO:0000256" key="6">
    <source>
        <dbReference type="ARBA" id="ARBA00023211"/>
    </source>
</evidence>
<dbReference type="PANTHER" id="PTHR12992:SF11">
    <property type="entry name" value="MITOCHONDRIAL COENZYME A DIPHOSPHATASE NUDT8"/>
    <property type="match status" value="1"/>
</dbReference>
<organism evidence="8 9">
    <name type="scientific">Arthrobacter mangrovi</name>
    <dbReference type="NCBI Taxonomy" id="2966350"/>
    <lineage>
        <taxon>Bacteria</taxon>
        <taxon>Bacillati</taxon>
        <taxon>Actinomycetota</taxon>
        <taxon>Actinomycetes</taxon>
        <taxon>Micrococcales</taxon>
        <taxon>Micrococcaceae</taxon>
        <taxon>Arthrobacter</taxon>
    </lineage>
</organism>
<dbReference type="RefSeq" id="WP_264794156.1">
    <property type="nucleotide sequence ID" value="NZ_BRVS01000001.1"/>
</dbReference>
<keyword evidence="6" id="KW-0464">Manganese</keyword>
<evidence type="ECO:0000313" key="8">
    <source>
        <dbReference type="EMBL" id="GLB65998.1"/>
    </source>
</evidence>
<dbReference type="Proteomes" id="UP001209654">
    <property type="component" value="Unassembled WGS sequence"/>
</dbReference>
<dbReference type="SUPFAM" id="SSF55811">
    <property type="entry name" value="Nudix"/>
    <property type="match status" value="1"/>
</dbReference>
<keyword evidence="5" id="KW-0460">Magnesium</keyword>
<comment type="cofactor">
    <cofactor evidence="2">
        <name>Mg(2+)</name>
        <dbReference type="ChEBI" id="CHEBI:18420"/>
    </cofactor>
</comment>
<protein>
    <submittedName>
        <fullName evidence="8">Coenzyme A pyrophosphatase</fullName>
    </submittedName>
</protein>
<dbReference type="Pfam" id="PF00293">
    <property type="entry name" value="NUDIX"/>
    <property type="match status" value="1"/>
</dbReference>
<keyword evidence="4" id="KW-0378">Hydrolase</keyword>
<comment type="cofactor">
    <cofactor evidence="1">
        <name>Mn(2+)</name>
        <dbReference type="ChEBI" id="CHEBI:29035"/>
    </cofactor>
</comment>
<dbReference type="InterPro" id="IPR000086">
    <property type="entry name" value="NUDIX_hydrolase_dom"/>
</dbReference>
<feature type="domain" description="Nudix hydrolase" evidence="7">
    <location>
        <begin position="36"/>
        <end position="182"/>
    </location>
</feature>
<dbReference type="CDD" id="cd03426">
    <property type="entry name" value="NUDIX_CoAse_Nudt7"/>
    <property type="match status" value="1"/>
</dbReference>
<evidence type="ECO:0000256" key="5">
    <source>
        <dbReference type="ARBA" id="ARBA00022842"/>
    </source>
</evidence>
<dbReference type="Gene3D" id="3.90.79.10">
    <property type="entry name" value="Nucleoside Triphosphate Pyrophosphohydrolase"/>
    <property type="match status" value="1"/>
</dbReference>
<evidence type="ECO:0000256" key="1">
    <source>
        <dbReference type="ARBA" id="ARBA00001936"/>
    </source>
</evidence>
<keyword evidence="3" id="KW-0479">Metal-binding</keyword>
<dbReference type="PANTHER" id="PTHR12992">
    <property type="entry name" value="NUDIX HYDROLASE"/>
    <property type="match status" value="1"/>
</dbReference>
<keyword evidence="9" id="KW-1185">Reference proteome</keyword>
<dbReference type="InterPro" id="IPR015797">
    <property type="entry name" value="NUDIX_hydrolase-like_dom_sf"/>
</dbReference>
<comment type="caution">
    <text evidence="8">The sequence shown here is derived from an EMBL/GenBank/DDBJ whole genome shotgun (WGS) entry which is preliminary data.</text>
</comment>
<evidence type="ECO:0000256" key="3">
    <source>
        <dbReference type="ARBA" id="ARBA00022723"/>
    </source>
</evidence>
<dbReference type="InterPro" id="IPR045121">
    <property type="entry name" value="CoAse"/>
</dbReference>
<name>A0ABQ5MPT6_9MICC</name>
<accession>A0ABQ5MPT6</accession>
<sequence length="235" mass="25516">MSAKADLEKLVSVPLHERLSVRDRERWYNVELDEDEARTAAVLMLFGALDDTPAEFHHSVVPDDLDLLFIERAATLSSHPGQVAFPGGGIDPDDDGPVAAALREAVEETGLDAGGVEVLGTLPEIPLSVSNFLVTPVLAWWTSPSPVSVVDFAESAQVFRVPVADLLDPQNRRTAVVKRGGHVFKSPCFLVHGVTVWGFTAILLSHLFDDLGWTMPWDASREIPAPLRPARPAGE</sequence>
<evidence type="ECO:0000256" key="2">
    <source>
        <dbReference type="ARBA" id="ARBA00001946"/>
    </source>
</evidence>
<proteinExistence type="predicted"/>
<dbReference type="PROSITE" id="PS51462">
    <property type="entry name" value="NUDIX"/>
    <property type="match status" value="1"/>
</dbReference>